<dbReference type="EMBL" id="MNAD01000033">
    <property type="protein sequence ID" value="OJT15963.1"/>
    <property type="molecule type" value="Genomic_DNA"/>
</dbReference>
<dbReference type="Proteomes" id="UP000184267">
    <property type="component" value="Unassembled WGS sequence"/>
</dbReference>
<reference evidence="7 8" key="1">
    <citation type="submission" date="2016-10" db="EMBL/GenBank/DDBJ databases">
        <title>Genome sequence of the basidiomycete white-rot fungus Trametes pubescens.</title>
        <authorList>
            <person name="Makela M.R."/>
            <person name="Granchi Z."/>
            <person name="Peng M."/>
            <person name="De Vries R.P."/>
            <person name="Grigoriev I."/>
            <person name="Riley R."/>
            <person name="Hilden K."/>
        </authorList>
    </citation>
    <scope>NUCLEOTIDE SEQUENCE [LARGE SCALE GENOMIC DNA]</scope>
    <source>
        <strain evidence="7 8">FBCC735</strain>
    </source>
</reference>
<dbReference type="PANTHER" id="PTHR45646:SF11">
    <property type="entry name" value="SERINE_THREONINE-PROTEIN KINASE DOA"/>
    <property type="match status" value="1"/>
</dbReference>
<evidence type="ECO:0000256" key="1">
    <source>
        <dbReference type="ARBA" id="ARBA00022527"/>
    </source>
</evidence>
<proteinExistence type="predicted"/>
<protein>
    <submittedName>
        <fullName evidence="7">Serine/threonine-protein kinase AFC2</fullName>
    </submittedName>
</protein>
<comment type="caution">
    <text evidence="7">The sequence shown here is derived from an EMBL/GenBank/DDBJ whole genome shotgun (WGS) entry which is preliminary data.</text>
</comment>
<feature type="domain" description="Protein kinase" evidence="6">
    <location>
        <begin position="1"/>
        <end position="256"/>
    </location>
</feature>
<accession>A0A1M2W806</accession>
<dbReference type="InterPro" id="IPR051175">
    <property type="entry name" value="CLK_kinases"/>
</dbReference>
<dbReference type="Gene3D" id="1.10.510.10">
    <property type="entry name" value="Transferase(Phosphotransferase) domain 1"/>
    <property type="match status" value="1"/>
</dbReference>
<keyword evidence="1" id="KW-0723">Serine/threonine-protein kinase</keyword>
<keyword evidence="4 7" id="KW-0418">Kinase</keyword>
<evidence type="ECO:0000256" key="3">
    <source>
        <dbReference type="ARBA" id="ARBA00022741"/>
    </source>
</evidence>
<gene>
    <name evidence="7" type="ORF">TRAPUB_9449</name>
</gene>
<dbReference type="SMART" id="SM00220">
    <property type="entry name" value="S_TKc"/>
    <property type="match status" value="1"/>
</dbReference>
<dbReference type="STRING" id="154538.A0A1M2W806"/>
<dbReference type="GO" id="GO:0005634">
    <property type="term" value="C:nucleus"/>
    <property type="evidence" value="ECO:0007669"/>
    <property type="project" value="TreeGrafter"/>
</dbReference>
<dbReference type="GO" id="GO:0005524">
    <property type="term" value="F:ATP binding"/>
    <property type="evidence" value="ECO:0007669"/>
    <property type="project" value="UniProtKB-KW"/>
</dbReference>
<organism evidence="7 8">
    <name type="scientific">Trametes pubescens</name>
    <name type="common">White-rot fungus</name>
    <dbReference type="NCBI Taxonomy" id="154538"/>
    <lineage>
        <taxon>Eukaryota</taxon>
        <taxon>Fungi</taxon>
        <taxon>Dikarya</taxon>
        <taxon>Basidiomycota</taxon>
        <taxon>Agaricomycotina</taxon>
        <taxon>Agaricomycetes</taxon>
        <taxon>Polyporales</taxon>
        <taxon>Polyporaceae</taxon>
        <taxon>Trametes</taxon>
    </lineage>
</organism>
<evidence type="ECO:0000259" key="6">
    <source>
        <dbReference type="PROSITE" id="PS50011"/>
    </source>
</evidence>
<keyword evidence="8" id="KW-1185">Reference proteome</keyword>
<evidence type="ECO:0000313" key="8">
    <source>
        <dbReference type="Proteomes" id="UP000184267"/>
    </source>
</evidence>
<dbReference type="PROSITE" id="PS50011">
    <property type="entry name" value="PROTEIN_KINASE_DOM"/>
    <property type="match status" value="1"/>
</dbReference>
<evidence type="ECO:0000256" key="5">
    <source>
        <dbReference type="ARBA" id="ARBA00022840"/>
    </source>
</evidence>
<dbReference type="OrthoDB" id="2747672at2759"/>
<evidence type="ECO:0000313" key="7">
    <source>
        <dbReference type="EMBL" id="OJT15963.1"/>
    </source>
</evidence>
<keyword evidence="5" id="KW-0067">ATP-binding</keyword>
<dbReference type="AlphaFoldDB" id="A0A1M2W806"/>
<dbReference type="SUPFAM" id="SSF56112">
    <property type="entry name" value="Protein kinase-like (PK-like)"/>
    <property type="match status" value="1"/>
</dbReference>
<keyword evidence="3" id="KW-0547">Nucleotide-binding</keyword>
<name>A0A1M2W806_TRAPU</name>
<evidence type="ECO:0000256" key="4">
    <source>
        <dbReference type="ARBA" id="ARBA00022777"/>
    </source>
</evidence>
<sequence length="256" mass="28236">MHRGFHCTVFELCDATLCDVFKGHGGLAPLPSRHVCEIAFQIVLGVEYLHSLNIVHGDIKPDNIAFKHFNVLSIQALDPSGNFQEKRILSCTAIRLIDLGSAMPLAQAMGSPAIIGAPMYRAPEVDLRMPWSLGVDTFAIGCVIAEVYLFEPLFDPNVSSDLEHLAMVDRIAGPFPIEFARAIETATPGAFRFAPKIELIYPPATSGRSRNALAASVRRVHHAKPICVSSQYHMFCGVHLTLYDRLASMTLYWPTF</sequence>
<keyword evidence="2" id="KW-0808">Transferase</keyword>
<dbReference type="InterPro" id="IPR011009">
    <property type="entry name" value="Kinase-like_dom_sf"/>
</dbReference>
<evidence type="ECO:0000256" key="2">
    <source>
        <dbReference type="ARBA" id="ARBA00022679"/>
    </source>
</evidence>
<dbReference type="GO" id="GO:0004674">
    <property type="term" value="F:protein serine/threonine kinase activity"/>
    <property type="evidence" value="ECO:0007669"/>
    <property type="project" value="UniProtKB-KW"/>
</dbReference>
<dbReference type="InterPro" id="IPR000719">
    <property type="entry name" value="Prot_kinase_dom"/>
</dbReference>
<dbReference type="Pfam" id="PF00069">
    <property type="entry name" value="Pkinase"/>
    <property type="match status" value="1"/>
</dbReference>
<dbReference type="PANTHER" id="PTHR45646">
    <property type="entry name" value="SERINE/THREONINE-PROTEIN KINASE DOA-RELATED"/>
    <property type="match status" value="1"/>
</dbReference>